<evidence type="ECO:0000259" key="5">
    <source>
        <dbReference type="Pfam" id="PF00483"/>
    </source>
</evidence>
<sequence length="426" mass="47855">MLQKRLEGNWKNAQEAIILAGGLGTRLREAVPDLPKCMAPVAGQPFLYYVINYLRRQGIQRFIFSLGYRHEVIEAYLQKEFSALQYQCCVEEEPLGTGGAIHLALTKADGEHIFVMNGDSFFAFDAEKMHQLHTTAKAACTLALKPMQDFDRYGVVTLDASGHITSFKEKQYYEKGLINAGVYLVSKPQLFAKQFPSKFSFEKDYLEQYVSEGKFCGSVEEGYFIDIGIPADYTKAGKDFQPKPFELSGITKDWTLFLDRDGVINEERPGNYVLHKGEFEFYKGVPEAIGKFTHYFKHVIIITNQRGIGRGLMDEQALYGIHELLSGAIKDSGGHIPAIYYATAVDPKDFFRKPNPGMALQATEDFSDIDLSKSIMVGNNLSDMKLGKNAGMRTIYLTTTNEPETLPHAFIDLQLPDLKSLADRLP</sequence>
<dbReference type="PANTHER" id="PTHR22572">
    <property type="entry name" value="SUGAR-1-PHOSPHATE GUANYL TRANSFERASE"/>
    <property type="match status" value="1"/>
</dbReference>
<dbReference type="Proteomes" id="UP000077667">
    <property type="component" value="Chromosome"/>
</dbReference>
<dbReference type="Gene3D" id="3.40.50.1000">
    <property type="entry name" value="HAD superfamily/HAD-like"/>
    <property type="match status" value="1"/>
</dbReference>
<dbReference type="InterPro" id="IPR036412">
    <property type="entry name" value="HAD-like_sf"/>
</dbReference>
<evidence type="ECO:0000256" key="2">
    <source>
        <dbReference type="ARBA" id="ARBA00022490"/>
    </source>
</evidence>
<keyword evidence="7" id="KW-1185">Reference proteome</keyword>
<gene>
    <name evidence="6" type="ORF">A8C56_12860</name>
</gene>
<dbReference type="GO" id="GO:0046872">
    <property type="term" value="F:metal ion binding"/>
    <property type="evidence" value="ECO:0007669"/>
    <property type="project" value="UniProtKB-KW"/>
</dbReference>
<evidence type="ECO:0000313" key="7">
    <source>
        <dbReference type="Proteomes" id="UP000077667"/>
    </source>
</evidence>
<evidence type="ECO:0000313" key="6">
    <source>
        <dbReference type="EMBL" id="ANH81752.1"/>
    </source>
</evidence>
<dbReference type="Pfam" id="PF08645">
    <property type="entry name" value="PNK3P"/>
    <property type="match status" value="1"/>
</dbReference>
<dbReference type="RefSeq" id="WP_067756661.1">
    <property type="nucleotide sequence ID" value="NZ_CP015772.1"/>
</dbReference>
<comment type="cofactor">
    <cofactor evidence="1">
        <name>Mg(2+)</name>
        <dbReference type="ChEBI" id="CHEBI:18420"/>
    </cofactor>
</comment>
<dbReference type="InterPro" id="IPR006549">
    <property type="entry name" value="HAD-SF_hydro_IIIA"/>
</dbReference>
<dbReference type="EMBL" id="CP015772">
    <property type="protein sequence ID" value="ANH81752.1"/>
    <property type="molecule type" value="Genomic_DNA"/>
</dbReference>
<dbReference type="InterPro" id="IPR023214">
    <property type="entry name" value="HAD_sf"/>
</dbReference>
<feature type="domain" description="Nucleotidyl transferase" evidence="5">
    <location>
        <begin position="16"/>
        <end position="239"/>
    </location>
</feature>
<dbReference type="InterPro" id="IPR006543">
    <property type="entry name" value="Histidinol-phos"/>
</dbReference>
<organism evidence="6 7">
    <name type="scientific">Niabella ginsenosidivorans</name>
    <dbReference type="NCBI Taxonomy" id="1176587"/>
    <lineage>
        <taxon>Bacteria</taxon>
        <taxon>Pseudomonadati</taxon>
        <taxon>Bacteroidota</taxon>
        <taxon>Chitinophagia</taxon>
        <taxon>Chitinophagales</taxon>
        <taxon>Chitinophagaceae</taxon>
        <taxon>Niabella</taxon>
    </lineage>
</organism>
<dbReference type="SUPFAM" id="SSF53448">
    <property type="entry name" value="Nucleotide-diphospho-sugar transferases"/>
    <property type="match status" value="1"/>
</dbReference>
<evidence type="ECO:0000256" key="4">
    <source>
        <dbReference type="ARBA" id="ARBA00022801"/>
    </source>
</evidence>
<dbReference type="CDD" id="cd06915">
    <property type="entry name" value="NTP_transferase_WcbM_like"/>
    <property type="match status" value="1"/>
</dbReference>
<dbReference type="AlphaFoldDB" id="A0A1A9I4Z1"/>
<dbReference type="SUPFAM" id="SSF56784">
    <property type="entry name" value="HAD-like"/>
    <property type="match status" value="1"/>
</dbReference>
<dbReference type="Pfam" id="PF00483">
    <property type="entry name" value="NTP_transferase"/>
    <property type="match status" value="1"/>
</dbReference>
<keyword evidence="2" id="KW-0963">Cytoplasm</keyword>
<evidence type="ECO:0000256" key="3">
    <source>
        <dbReference type="ARBA" id="ARBA00022723"/>
    </source>
</evidence>
<reference evidence="6 7" key="1">
    <citation type="submission" date="2016-05" db="EMBL/GenBank/DDBJ databases">
        <title>Niabella ginsenosidivorans BS26 whole genome sequencing.</title>
        <authorList>
            <person name="Im W.T."/>
            <person name="Siddiqi M.Z."/>
        </authorList>
    </citation>
    <scope>NUCLEOTIDE SEQUENCE [LARGE SCALE GENOMIC DNA]</scope>
    <source>
        <strain evidence="6 7">BS26</strain>
    </source>
</reference>
<dbReference type="NCBIfam" id="TIGR01656">
    <property type="entry name" value="Histidinol-ppas"/>
    <property type="match status" value="1"/>
</dbReference>
<name>A0A1A9I4Z1_9BACT</name>
<dbReference type="Gene3D" id="3.90.550.10">
    <property type="entry name" value="Spore Coat Polysaccharide Biosynthesis Protein SpsA, Chain A"/>
    <property type="match status" value="1"/>
</dbReference>
<dbReference type="InterPro" id="IPR050486">
    <property type="entry name" value="Mannose-1P_guanyltransferase"/>
</dbReference>
<dbReference type="InterPro" id="IPR029044">
    <property type="entry name" value="Nucleotide-diphossugar_trans"/>
</dbReference>
<accession>A0A1A9I4Z1</accession>
<evidence type="ECO:0000256" key="1">
    <source>
        <dbReference type="ARBA" id="ARBA00001946"/>
    </source>
</evidence>
<dbReference type="InterPro" id="IPR013954">
    <property type="entry name" value="PNK3P"/>
</dbReference>
<dbReference type="STRING" id="1176587.A8C56_12860"/>
<dbReference type="GO" id="GO:0016791">
    <property type="term" value="F:phosphatase activity"/>
    <property type="evidence" value="ECO:0007669"/>
    <property type="project" value="InterPro"/>
</dbReference>
<protein>
    <submittedName>
        <fullName evidence="6">Histidinol phosphate phosphatase</fullName>
    </submittedName>
</protein>
<dbReference type="NCBIfam" id="TIGR01662">
    <property type="entry name" value="HAD-SF-IIIA"/>
    <property type="match status" value="1"/>
</dbReference>
<proteinExistence type="predicted"/>
<dbReference type="KEGG" id="nia:A8C56_12860"/>
<dbReference type="OrthoDB" id="9813880at2"/>
<keyword evidence="4" id="KW-0378">Hydrolase</keyword>
<keyword evidence="3" id="KW-0479">Metal-binding</keyword>
<dbReference type="InterPro" id="IPR005835">
    <property type="entry name" value="NTP_transferase_dom"/>
</dbReference>